<dbReference type="EMBL" id="JACHGB010000008">
    <property type="protein sequence ID" value="MBB5273767.1"/>
    <property type="molecule type" value="Genomic_DNA"/>
</dbReference>
<evidence type="ECO:0000259" key="13">
    <source>
        <dbReference type="Pfam" id="PF06974"/>
    </source>
</evidence>
<reference evidence="14 15" key="1">
    <citation type="submission" date="2020-08" db="EMBL/GenBank/DDBJ databases">
        <title>Genomic Encyclopedia of Type Strains, Phase IV (KMG-IV): sequencing the most valuable type-strain genomes for metagenomic binning, comparative biology and taxonomic classification.</title>
        <authorList>
            <person name="Goeker M."/>
        </authorList>
    </citation>
    <scope>NUCLEOTIDE SEQUENCE [LARGE SCALE GENOMIC DNA]</scope>
    <source>
        <strain evidence="14 15">DSM 29781</strain>
    </source>
</reference>
<dbReference type="RefSeq" id="WP_183970629.1">
    <property type="nucleotide sequence ID" value="NZ_BAABEW010000013.1"/>
</dbReference>
<evidence type="ECO:0000313" key="15">
    <source>
        <dbReference type="Proteomes" id="UP000532440"/>
    </source>
</evidence>
<gene>
    <name evidence="14" type="ORF">HNQ70_003798</name>
</gene>
<sequence>MTLHKMAPVDAAWYHMDGRANLAMVTSVALTSKPLDFAAVKALYAERLAGFPRFRQRVVEHGWPIPSPHWEDMPDFDMGQHLHHVALPPPGGRRALTELLNDIVSTPLDRLQPLWQVHVIDGVDGGSALVTRFHHCMGDGTSMAALSMRLYDMTPAAPGRRGKAAAAPIADGDGDGDRDSGWLDPAFDLLVGARRAAVSTASTVVDAVRHPQALIDRAALLAGGAGMLLTELLKRDDPRSPFKGDFSLAKRVAWSEPVAIDDVKAIGALAGAKVNDVLVAGMTGALRAYLKKRGVDVEHTTLRAMVPVDLRPPERALELGNDFGLVLLELAVAARTPMARLRVTKENMDALKRSPEPMAMRVLFDIFGRTPKAVSDIPSSMLSSKASVVMTNVMGPPQTLHVAGVPIERVMFWVPHPGEHLGMGISILSYRGKATLAIVADAHLVPDPETITQRFQKEFVTMLAAARRAKGQGQPATRKPAAAAASAPRRRNPDA</sequence>
<keyword evidence="7" id="KW-0319">Glycerol metabolism</keyword>
<dbReference type="InterPro" id="IPR009721">
    <property type="entry name" value="O-acyltransferase_WSD1_C"/>
</dbReference>
<comment type="pathway">
    <text evidence="2">Lipid metabolism.</text>
</comment>
<evidence type="ECO:0000256" key="11">
    <source>
        <dbReference type="SAM" id="MobiDB-lite"/>
    </source>
</evidence>
<dbReference type="PANTHER" id="PTHR31650">
    <property type="entry name" value="O-ACYLTRANSFERASE (WSD1-LIKE) FAMILY PROTEIN"/>
    <property type="match status" value="1"/>
</dbReference>
<evidence type="ECO:0000256" key="3">
    <source>
        <dbReference type="ARBA" id="ARBA00009587"/>
    </source>
</evidence>
<dbReference type="InterPro" id="IPR004255">
    <property type="entry name" value="O-acyltransferase_WSD1_N"/>
</dbReference>
<dbReference type="PANTHER" id="PTHR31650:SF1">
    <property type="entry name" value="WAX ESTER SYNTHASE_DIACYLGLYCEROL ACYLTRANSFERASE 4-RELATED"/>
    <property type="match status" value="1"/>
</dbReference>
<evidence type="ECO:0000256" key="2">
    <source>
        <dbReference type="ARBA" id="ARBA00005189"/>
    </source>
</evidence>
<evidence type="ECO:0000256" key="5">
    <source>
        <dbReference type="ARBA" id="ARBA00022516"/>
    </source>
</evidence>
<dbReference type="AlphaFoldDB" id="A0A7W8HKI3"/>
<keyword evidence="6 14" id="KW-0808">Transferase</keyword>
<accession>A0A7W8HKI3</accession>
<feature type="compositionally biased region" description="Low complexity" evidence="11">
    <location>
        <begin position="475"/>
        <end position="487"/>
    </location>
</feature>
<dbReference type="InterPro" id="IPR023213">
    <property type="entry name" value="CAT-like_dom_sf"/>
</dbReference>
<comment type="similarity">
    <text evidence="3">Belongs to the long-chain O-acyltransferase family.</text>
</comment>
<evidence type="ECO:0000256" key="7">
    <source>
        <dbReference type="ARBA" id="ARBA00022798"/>
    </source>
</evidence>
<dbReference type="GO" id="GO:0006071">
    <property type="term" value="P:glycerol metabolic process"/>
    <property type="evidence" value="ECO:0007669"/>
    <property type="project" value="UniProtKB-KW"/>
</dbReference>
<keyword evidence="15" id="KW-1185">Reference proteome</keyword>
<feature type="region of interest" description="Disordered" evidence="11">
    <location>
        <begin position="466"/>
        <end position="495"/>
    </location>
</feature>
<comment type="catalytic activity">
    <reaction evidence="10">
        <text>an acyl-CoA + a 1,2-diacyl-sn-glycerol = a triacyl-sn-glycerol + CoA</text>
        <dbReference type="Rhea" id="RHEA:10868"/>
        <dbReference type="ChEBI" id="CHEBI:17815"/>
        <dbReference type="ChEBI" id="CHEBI:57287"/>
        <dbReference type="ChEBI" id="CHEBI:58342"/>
        <dbReference type="ChEBI" id="CHEBI:64615"/>
        <dbReference type="EC" id="2.3.1.20"/>
    </reaction>
</comment>
<dbReference type="GO" id="GO:0005886">
    <property type="term" value="C:plasma membrane"/>
    <property type="evidence" value="ECO:0007669"/>
    <property type="project" value="TreeGrafter"/>
</dbReference>
<evidence type="ECO:0000256" key="6">
    <source>
        <dbReference type="ARBA" id="ARBA00022679"/>
    </source>
</evidence>
<dbReference type="NCBIfam" id="TIGR02946">
    <property type="entry name" value="acyl_WS_DGAT"/>
    <property type="match status" value="1"/>
</dbReference>
<keyword evidence="8" id="KW-0443">Lipid metabolism</keyword>
<dbReference type="InterPro" id="IPR014292">
    <property type="entry name" value="Acyl_transf_WS/DGAT"/>
</dbReference>
<dbReference type="Proteomes" id="UP000532440">
    <property type="component" value="Unassembled WGS sequence"/>
</dbReference>
<evidence type="ECO:0000256" key="9">
    <source>
        <dbReference type="ARBA" id="ARBA00023315"/>
    </source>
</evidence>
<evidence type="ECO:0000256" key="1">
    <source>
        <dbReference type="ARBA" id="ARBA00004771"/>
    </source>
</evidence>
<evidence type="ECO:0000256" key="4">
    <source>
        <dbReference type="ARBA" id="ARBA00013244"/>
    </source>
</evidence>
<feature type="domain" description="O-acyltransferase WSD1 C-terminal" evidence="13">
    <location>
        <begin position="320"/>
        <end position="461"/>
    </location>
</feature>
<keyword evidence="5" id="KW-0444">Lipid biosynthesis</keyword>
<dbReference type="GO" id="GO:0019432">
    <property type="term" value="P:triglyceride biosynthetic process"/>
    <property type="evidence" value="ECO:0007669"/>
    <property type="project" value="UniProtKB-UniPathway"/>
</dbReference>
<dbReference type="UniPathway" id="UPA00282"/>
<keyword evidence="9 14" id="KW-0012">Acyltransferase</keyword>
<proteinExistence type="inferred from homology"/>
<dbReference type="EC" id="2.3.1.20" evidence="4"/>
<name>A0A7W8HKI3_9BURK</name>
<evidence type="ECO:0000256" key="10">
    <source>
        <dbReference type="ARBA" id="ARBA00048109"/>
    </source>
</evidence>
<dbReference type="Pfam" id="PF06974">
    <property type="entry name" value="WS_DGAT_C"/>
    <property type="match status" value="1"/>
</dbReference>
<organism evidence="14 15">
    <name type="scientific">Quisquiliibacterium transsilvanicum</name>
    <dbReference type="NCBI Taxonomy" id="1549638"/>
    <lineage>
        <taxon>Bacteria</taxon>
        <taxon>Pseudomonadati</taxon>
        <taxon>Pseudomonadota</taxon>
        <taxon>Betaproteobacteria</taxon>
        <taxon>Burkholderiales</taxon>
        <taxon>Burkholderiaceae</taxon>
        <taxon>Quisquiliibacterium</taxon>
    </lineage>
</organism>
<evidence type="ECO:0000256" key="8">
    <source>
        <dbReference type="ARBA" id="ARBA00023098"/>
    </source>
</evidence>
<comment type="pathway">
    <text evidence="1">Glycerolipid metabolism; triacylglycerol biosynthesis.</text>
</comment>
<dbReference type="Pfam" id="PF03007">
    <property type="entry name" value="WS_DGAT_cat"/>
    <property type="match status" value="1"/>
</dbReference>
<comment type="caution">
    <text evidence="14">The sequence shown here is derived from an EMBL/GenBank/DDBJ whole genome shotgun (WGS) entry which is preliminary data.</text>
</comment>
<evidence type="ECO:0000259" key="12">
    <source>
        <dbReference type="Pfam" id="PF03007"/>
    </source>
</evidence>
<dbReference type="Gene3D" id="3.30.559.10">
    <property type="entry name" value="Chloramphenicol acetyltransferase-like domain"/>
    <property type="match status" value="1"/>
</dbReference>
<evidence type="ECO:0000313" key="14">
    <source>
        <dbReference type="EMBL" id="MBB5273767.1"/>
    </source>
</evidence>
<dbReference type="InterPro" id="IPR045034">
    <property type="entry name" value="O-acyltransferase_WSD1-like"/>
</dbReference>
<protein>
    <recommendedName>
        <fullName evidence="4">diacylglycerol O-acyltransferase</fullName>
        <ecNumber evidence="4">2.3.1.20</ecNumber>
    </recommendedName>
</protein>
<feature type="domain" description="O-acyltransferase WSD1-like N-terminal" evidence="12">
    <location>
        <begin position="6"/>
        <end position="277"/>
    </location>
</feature>
<dbReference type="SUPFAM" id="SSF52777">
    <property type="entry name" value="CoA-dependent acyltransferases"/>
    <property type="match status" value="1"/>
</dbReference>
<dbReference type="GO" id="GO:0004144">
    <property type="term" value="F:diacylglycerol O-acyltransferase activity"/>
    <property type="evidence" value="ECO:0007669"/>
    <property type="project" value="UniProtKB-EC"/>
</dbReference>